<dbReference type="OrthoDB" id="4923576at2759"/>
<keyword evidence="2" id="KW-1185">Reference proteome</keyword>
<dbReference type="STRING" id="2004952.A0A2C5YIQ3"/>
<dbReference type="EMBL" id="NJES01000098">
    <property type="protein sequence ID" value="PHH77948.1"/>
    <property type="molecule type" value="Genomic_DNA"/>
</dbReference>
<sequence length="74" mass="8867">MNATEARIFVSWLENDVDINMRQVETFALGRPEHYLEFRRYIRNILDWGGGRRLREIRESLDVLCEESAEPNRL</sequence>
<dbReference type="Proteomes" id="UP000226431">
    <property type="component" value="Unassembled WGS sequence"/>
</dbReference>
<proteinExistence type="predicted"/>
<gene>
    <name evidence="1" type="ORF">CDD80_7571</name>
</gene>
<name>A0A2C5YIQ3_9HYPO</name>
<evidence type="ECO:0000313" key="1">
    <source>
        <dbReference type="EMBL" id="PHH77948.1"/>
    </source>
</evidence>
<dbReference type="PANTHER" id="PTHR42470">
    <property type="entry name" value="VAST DOMAIN-CONTAINING PROTEIN"/>
    <property type="match status" value="1"/>
</dbReference>
<protein>
    <submittedName>
        <fullName evidence="1">Uncharacterized protein</fullName>
    </submittedName>
</protein>
<comment type="caution">
    <text evidence="1">The sequence shown here is derived from an EMBL/GenBank/DDBJ whole genome shotgun (WGS) entry which is preliminary data.</text>
</comment>
<reference evidence="1 2" key="1">
    <citation type="submission" date="2017-06" db="EMBL/GenBank/DDBJ databases">
        <title>Ant-infecting Ophiocordyceps genomes reveal a high diversity of potential behavioral manipulation genes and a possible major role for enterotoxins.</title>
        <authorList>
            <person name="De Bekker C."/>
            <person name="Evans H.C."/>
            <person name="Brachmann A."/>
            <person name="Hughes D.P."/>
        </authorList>
    </citation>
    <scope>NUCLEOTIDE SEQUENCE [LARGE SCALE GENOMIC DNA]</scope>
    <source>
        <strain evidence="1 2">Map16</strain>
    </source>
</reference>
<dbReference type="PANTHER" id="PTHR42470:SF1">
    <property type="entry name" value="VAST DOMAIN-CONTAINING PROTEIN"/>
    <property type="match status" value="1"/>
</dbReference>
<accession>A0A2C5YIQ3</accession>
<dbReference type="AlphaFoldDB" id="A0A2C5YIQ3"/>
<organism evidence="1 2">
    <name type="scientific">Ophiocordyceps camponoti-rufipedis</name>
    <dbReference type="NCBI Taxonomy" id="2004952"/>
    <lineage>
        <taxon>Eukaryota</taxon>
        <taxon>Fungi</taxon>
        <taxon>Dikarya</taxon>
        <taxon>Ascomycota</taxon>
        <taxon>Pezizomycotina</taxon>
        <taxon>Sordariomycetes</taxon>
        <taxon>Hypocreomycetidae</taxon>
        <taxon>Hypocreales</taxon>
        <taxon>Ophiocordycipitaceae</taxon>
        <taxon>Ophiocordyceps</taxon>
    </lineage>
</organism>
<evidence type="ECO:0000313" key="2">
    <source>
        <dbReference type="Proteomes" id="UP000226431"/>
    </source>
</evidence>